<comment type="caution">
    <text evidence="3">The sequence shown here is derived from an EMBL/GenBank/DDBJ whole genome shotgun (WGS) entry which is preliminary data.</text>
</comment>
<feature type="region of interest" description="Disordered" evidence="1">
    <location>
        <begin position="1"/>
        <end position="49"/>
    </location>
</feature>
<dbReference type="EMBL" id="SDMP01000003">
    <property type="protein sequence ID" value="RYR67025.1"/>
    <property type="molecule type" value="Genomic_DNA"/>
</dbReference>
<keyword evidence="2" id="KW-1133">Transmembrane helix</keyword>
<protein>
    <submittedName>
        <fullName evidence="3">Uncharacterized protein</fullName>
    </submittedName>
</protein>
<evidence type="ECO:0000313" key="3">
    <source>
        <dbReference type="EMBL" id="RYR67025.1"/>
    </source>
</evidence>
<accession>A0A445DV03</accession>
<gene>
    <name evidence="3" type="ORF">Ahy_A03g013249</name>
</gene>
<keyword evidence="2" id="KW-0812">Transmembrane</keyword>
<dbReference type="Proteomes" id="UP000289738">
    <property type="component" value="Chromosome A03"/>
</dbReference>
<organism evidence="3 4">
    <name type="scientific">Arachis hypogaea</name>
    <name type="common">Peanut</name>
    <dbReference type="NCBI Taxonomy" id="3818"/>
    <lineage>
        <taxon>Eukaryota</taxon>
        <taxon>Viridiplantae</taxon>
        <taxon>Streptophyta</taxon>
        <taxon>Embryophyta</taxon>
        <taxon>Tracheophyta</taxon>
        <taxon>Spermatophyta</taxon>
        <taxon>Magnoliopsida</taxon>
        <taxon>eudicotyledons</taxon>
        <taxon>Gunneridae</taxon>
        <taxon>Pentapetalae</taxon>
        <taxon>rosids</taxon>
        <taxon>fabids</taxon>
        <taxon>Fabales</taxon>
        <taxon>Fabaceae</taxon>
        <taxon>Papilionoideae</taxon>
        <taxon>50 kb inversion clade</taxon>
        <taxon>dalbergioids sensu lato</taxon>
        <taxon>Dalbergieae</taxon>
        <taxon>Pterocarpus clade</taxon>
        <taxon>Arachis</taxon>
    </lineage>
</organism>
<proteinExistence type="predicted"/>
<evidence type="ECO:0000256" key="2">
    <source>
        <dbReference type="SAM" id="Phobius"/>
    </source>
</evidence>
<evidence type="ECO:0000256" key="1">
    <source>
        <dbReference type="SAM" id="MobiDB-lite"/>
    </source>
</evidence>
<keyword evidence="4" id="KW-1185">Reference proteome</keyword>
<dbReference type="AlphaFoldDB" id="A0A445DV03"/>
<name>A0A445DV03_ARAHY</name>
<sequence length="216" mass="23829">MSQNDRPEAPSPATAANGSTAAKEENPTARALVSSSKAEAESEQGAQSGGVRRLAIDVLPSGFHRTGEISPTEIRGALGSNQLLPRIYIAFVLLVGILLFSSLFVNWDSCSISSRLASCRKSYMLSVLEQHFSCSSSLPHQWKIWNPYGCSNTPYGVMDELASPISPRKDVVQNYCLEFMQLIRSLCRVEQKSVRSSVSMFKDFPDLGRRMQEQSF</sequence>
<feature type="transmembrane region" description="Helical" evidence="2">
    <location>
        <begin position="87"/>
        <end position="107"/>
    </location>
</feature>
<evidence type="ECO:0000313" key="4">
    <source>
        <dbReference type="Proteomes" id="UP000289738"/>
    </source>
</evidence>
<keyword evidence="2" id="KW-0472">Membrane</keyword>
<reference evidence="3 4" key="1">
    <citation type="submission" date="2019-01" db="EMBL/GenBank/DDBJ databases">
        <title>Sequencing of cultivated peanut Arachis hypogaea provides insights into genome evolution and oil improvement.</title>
        <authorList>
            <person name="Chen X."/>
        </authorList>
    </citation>
    <scope>NUCLEOTIDE SEQUENCE [LARGE SCALE GENOMIC DNA]</scope>
    <source>
        <strain evidence="4">cv. Fuhuasheng</strain>
        <tissue evidence="3">Leaves</tissue>
    </source>
</reference>